<evidence type="ECO:0000313" key="4">
    <source>
        <dbReference type="Proteomes" id="UP000295132"/>
    </source>
</evidence>
<dbReference type="GO" id="GO:0006355">
    <property type="term" value="P:regulation of DNA-templated transcription"/>
    <property type="evidence" value="ECO:0007669"/>
    <property type="project" value="InterPro"/>
</dbReference>
<dbReference type="InterPro" id="IPR009061">
    <property type="entry name" value="DNA-bd_dom_put_sf"/>
</dbReference>
<dbReference type="InterPro" id="IPR000551">
    <property type="entry name" value="MerR-type_HTH_dom"/>
</dbReference>
<evidence type="ECO:0000313" key="3">
    <source>
        <dbReference type="EMBL" id="TDK58822.1"/>
    </source>
</evidence>
<gene>
    <name evidence="3" type="ORF">E2K98_21675</name>
</gene>
<sequence length="321" mass="36877">MKAYTIKEAAKEINISHGIIRKWVKEFDGLLDIPRTKQGARIYTESEIELFQEIKQRFANKESKESVREWLLIRHEPVVETISEPEEVTVPMDSNPLDNDLDPVPNPDESESPETQEISLELVSSPEQESAIATHELLNNANLFFEAMDTYKQTFLSEVKSEIRSVVRKEVLDEVKKEIQKGSCITVKSLSDAVYKSSENTKEEIKELSAAIEKNGEQTTDSLKYLSNSIANVSIETAEEIYSLSKQVAETSEGLSHYMDVTNEEITNLTEAITKEREIHLEEREHLSREIIKREAAFQNMLTSFRDVAATKEKKWWKFWS</sequence>
<feature type="region of interest" description="Disordered" evidence="1">
    <location>
        <begin position="86"/>
        <end position="120"/>
    </location>
</feature>
<dbReference type="Proteomes" id="UP000295132">
    <property type="component" value="Unassembled WGS sequence"/>
</dbReference>
<feature type="domain" description="HTH merR-type" evidence="2">
    <location>
        <begin position="3"/>
        <end position="56"/>
    </location>
</feature>
<accession>A0A4V6PMD0</accession>
<organism evidence="3 4">
    <name type="scientific">Bacillus salipaludis</name>
    <dbReference type="NCBI Taxonomy" id="2547811"/>
    <lineage>
        <taxon>Bacteria</taxon>
        <taxon>Bacillati</taxon>
        <taxon>Bacillota</taxon>
        <taxon>Bacilli</taxon>
        <taxon>Bacillales</taxon>
        <taxon>Bacillaceae</taxon>
        <taxon>Bacillus</taxon>
    </lineage>
</organism>
<protein>
    <submittedName>
        <fullName evidence="3">MerR family transcriptional regulator</fullName>
    </submittedName>
</protein>
<dbReference type="AlphaFoldDB" id="A0A4V6PMD0"/>
<dbReference type="RefSeq" id="WP_133337858.1">
    <property type="nucleotide sequence ID" value="NZ_SMYO01000011.1"/>
</dbReference>
<dbReference type="EMBL" id="SMYO01000011">
    <property type="protein sequence ID" value="TDK58822.1"/>
    <property type="molecule type" value="Genomic_DNA"/>
</dbReference>
<name>A0A4V6PMD0_9BACI</name>
<evidence type="ECO:0000259" key="2">
    <source>
        <dbReference type="PROSITE" id="PS50937"/>
    </source>
</evidence>
<proteinExistence type="predicted"/>
<evidence type="ECO:0000256" key="1">
    <source>
        <dbReference type="SAM" id="MobiDB-lite"/>
    </source>
</evidence>
<dbReference type="PROSITE" id="PS50937">
    <property type="entry name" value="HTH_MERR_2"/>
    <property type="match status" value="1"/>
</dbReference>
<dbReference type="Pfam" id="PF13411">
    <property type="entry name" value="MerR_1"/>
    <property type="match status" value="1"/>
</dbReference>
<dbReference type="SUPFAM" id="SSF46955">
    <property type="entry name" value="Putative DNA-binding domain"/>
    <property type="match status" value="1"/>
</dbReference>
<dbReference type="Gene3D" id="1.10.1660.10">
    <property type="match status" value="1"/>
</dbReference>
<reference evidence="3 4" key="1">
    <citation type="submission" date="2019-03" db="EMBL/GenBank/DDBJ databases">
        <title>Bacillus niacini sp. nov. a Nicotinate-Metabolizing Mesophile Isolated from Soil.</title>
        <authorList>
            <person name="Zhang G."/>
        </authorList>
    </citation>
    <scope>NUCLEOTIDE SEQUENCE [LARGE SCALE GENOMIC DNA]</scope>
    <source>
        <strain evidence="3 4">WN066</strain>
    </source>
</reference>
<dbReference type="GO" id="GO:0003677">
    <property type="term" value="F:DNA binding"/>
    <property type="evidence" value="ECO:0007669"/>
    <property type="project" value="InterPro"/>
</dbReference>
<comment type="caution">
    <text evidence="3">The sequence shown here is derived from an EMBL/GenBank/DDBJ whole genome shotgun (WGS) entry which is preliminary data.</text>
</comment>